<organism evidence="1 2">
    <name type="scientific">Entomophthora muscae</name>
    <dbReference type="NCBI Taxonomy" id="34485"/>
    <lineage>
        <taxon>Eukaryota</taxon>
        <taxon>Fungi</taxon>
        <taxon>Fungi incertae sedis</taxon>
        <taxon>Zoopagomycota</taxon>
        <taxon>Entomophthoromycotina</taxon>
        <taxon>Entomophthoromycetes</taxon>
        <taxon>Entomophthorales</taxon>
        <taxon>Entomophthoraceae</taxon>
        <taxon>Entomophthora</taxon>
    </lineage>
</organism>
<name>A0ACC2SR90_9FUNG</name>
<accession>A0ACC2SR90</accession>
<gene>
    <name evidence="1" type="ORF">DSO57_1025693</name>
</gene>
<reference evidence="1" key="1">
    <citation type="submission" date="2022-04" db="EMBL/GenBank/DDBJ databases">
        <title>Genome of the entomopathogenic fungus Entomophthora muscae.</title>
        <authorList>
            <person name="Elya C."/>
            <person name="Lovett B.R."/>
            <person name="Lee E."/>
            <person name="Macias A.M."/>
            <person name="Hajek A.E."/>
            <person name="De Bivort B.L."/>
            <person name="Kasson M.T."/>
            <person name="De Fine Licht H.H."/>
            <person name="Stajich J.E."/>
        </authorList>
    </citation>
    <scope>NUCLEOTIDE SEQUENCE</scope>
    <source>
        <strain evidence="1">Berkeley</strain>
    </source>
</reference>
<proteinExistence type="predicted"/>
<protein>
    <submittedName>
        <fullName evidence="1">Uncharacterized protein</fullName>
    </submittedName>
</protein>
<evidence type="ECO:0000313" key="2">
    <source>
        <dbReference type="Proteomes" id="UP001165960"/>
    </source>
</evidence>
<dbReference type="EMBL" id="QTSX02004406">
    <property type="protein sequence ID" value="KAJ9064870.1"/>
    <property type="molecule type" value="Genomic_DNA"/>
</dbReference>
<dbReference type="Proteomes" id="UP001165960">
    <property type="component" value="Unassembled WGS sequence"/>
</dbReference>
<keyword evidence="2" id="KW-1185">Reference proteome</keyword>
<evidence type="ECO:0000313" key="1">
    <source>
        <dbReference type="EMBL" id="KAJ9064870.1"/>
    </source>
</evidence>
<sequence length="831" mass="92503">MSVKTYYELARLITLLAVGFLLAWWHDVLPMDRPENWQAWTKDFRDLKASGVDVYKFDRELGEGDFSADAAYLHLLRMGLKIHSYNTDEIELVEKYLFSYARAIQSYGEARGVKVQVDFDRRSSILAYEKVNKLSKRSLLAPVYFEASNLIIRIVGQQSDALLVSAHHDSQGSSHGASDDGISVAIALELLRKASQKTPEHSLIVLLDSAEEKGLMGSRSFINHPWFKTIRAVINLEASGVGGRAILFQANNDVALEAFRFSPHPFGTSIGNDAFRQGLINSRTDFEVYRAANLSGIDMAICSNRAFYHTRKDDVEHVYFSSLKRFGETVLSASLHLLKKTSLESSSFSGGVFFSILGYKMIVFSQPQMIYIVQLTTILLSLCLLTCPKIPIRGLLAIVSGVIKHAAVLAVSIWLVANLHLHNFASVIYLSSTLLGLSCICIELVVWAKLEGVAIYRLEKPLLSSLILLWLVTQLLNLFLLRNSFSSLYPTLFLSLSHAFIFYFDYFRLDFGFRVAVRLEICLMSSILLHDSVTMLILSLSQSIPTGSSNFGTHLLISFMSILPVLSFVPTLPTLLHPHPWRVIGISLVAWFSCLIAIHSQFPLSSSAPMAVHFEQHTCITPQLGCMSMLPEKAPFIYRNLSFVRAIAPSYLDMALSEIPSAAAHPLSKVVPYYHMKQKLYVADPPSLPPSSISLTLISSVNDTVVIEFAGQGSRICGLRFLNVKLKQLSCSTLASPSEVIMIPNSTAPQSQFMLMRRSPKAPFIIKATTFPNPPHTLRISTWCGYDDIDKYIPAIQEAQQNLPPWAVLSTTQATILTIHADFTVFLASKA</sequence>
<comment type="caution">
    <text evidence="1">The sequence shown here is derived from an EMBL/GenBank/DDBJ whole genome shotgun (WGS) entry which is preliminary data.</text>
</comment>